<keyword evidence="2" id="KW-1185">Reference proteome</keyword>
<protein>
    <submittedName>
        <fullName evidence="1">LAFE_0B00100g1_1</fullName>
    </submittedName>
</protein>
<proteinExistence type="predicted"/>
<dbReference type="OrthoDB" id="4071304at2759"/>
<evidence type="ECO:0000313" key="2">
    <source>
        <dbReference type="Proteomes" id="UP000190831"/>
    </source>
</evidence>
<accession>A0A1G4M762</accession>
<name>A0A1G4M762_LACFM</name>
<dbReference type="STRING" id="4955.A0A1G4M762"/>
<dbReference type="AlphaFoldDB" id="A0A1G4M762"/>
<evidence type="ECO:0000313" key="1">
    <source>
        <dbReference type="EMBL" id="SCV99678.1"/>
    </source>
</evidence>
<dbReference type="Proteomes" id="UP000190831">
    <property type="component" value="Chromosome B"/>
</dbReference>
<reference evidence="2" key="1">
    <citation type="submission" date="2016-03" db="EMBL/GenBank/DDBJ databases">
        <authorList>
            <person name="Devillers H."/>
        </authorList>
    </citation>
    <scope>NUCLEOTIDE SEQUENCE [LARGE SCALE GENOMIC DNA]</scope>
</reference>
<sequence>MMLNQFIFLDTQEGRLMGYWRFQRFFELHPTETAAAERLNLREMRHGLIALTRRYVDSEKSMAEILAMAVSEAGAGHSVLTGEQVYASNAFSFESLCGPTMRKDVCVSCSEVELGMARVSQMIVRRGKYARITVWSIQVIEGVAVLSMVFHVRRSVFMRSWCSRGGEEMNGKAQRRDHMRYRTHRVGIRRWWVGSQWTVERRRCREQSTAVQPMCRAQIWMLSVSFLPAPIAPTVSMPPAESSTRARPMPLRVLHYIPALHLSHQRQLPIAS</sequence>
<dbReference type="EMBL" id="LT598489">
    <property type="protein sequence ID" value="SCV99678.1"/>
    <property type="molecule type" value="Genomic_DNA"/>
</dbReference>
<gene>
    <name evidence="1" type="ORF">LAFE_0B00100G</name>
</gene>
<organism evidence="1 2">
    <name type="scientific">Lachancea fermentati</name>
    <name type="common">Zygosaccharomyces fermentati</name>
    <dbReference type="NCBI Taxonomy" id="4955"/>
    <lineage>
        <taxon>Eukaryota</taxon>
        <taxon>Fungi</taxon>
        <taxon>Dikarya</taxon>
        <taxon>Ascomycota</taxon>
        <taxon>Saccharomycotina</taxon>
        <taxon>Saccharomycetes</taxon>
        <taxon>Saccharomycetales</taxon>
        <taxon>Saccharomycetaceae</taxon>
        <taxon>Lachancea</taxon>
    </lineage>
</organism>